<proteinExistence type="predicted"/>
<gene>
    <name evidence="1" type="ORF">J2S19_004551</name>
</gene>
<evidence type="ECO:0000313" key="1">
    <source>
        <dbReference type="EMBL" id="MDQ0233209.1"/>
    </source>
</evidence>
<comment type="caution">
    <text evidence="1">The sequence shown here is derived from an EMBL/GenBank/DDBJ whole genome shotgun (WGS) entry which is preliminary data.</text>
</comment>
<dbReference type="Proteomes" id="UP001234495">
    <property type="component" value="Unassembled WGS sequence"/>
</dbReference>
<accession>A0ABT9ZMS3</accession>
<sequence length="34" mass="4042">MRSVYVETTIDSEMKIYASPKNKGKFNYYKTMNC</sequence>
<evidence type="ECO:0000313" key="2">
    <source>
        <dbReference type="Proteomes" id="UP001234495"/>
    </source>
</evidence>
<reference evidence="1 2" key="1">
    <citation type="submission" date="2023-07" db="EMBL/GenBank/DDBJ databases">
        <title>Genomic Encyclopedia of Type Strains, Phase IV (KMG-IV): sequencing the most valuable type-strain genomes for metagenomic binning, comparative biology and taxonomic classification.</title>
        <authorList>
            <person name="Goeker M."/>
        </authorList>
    </citation>
    <scope>NUCLEOTIDE SEQUENCE [LARGE SCALE GENOMIC DNA]</scope>
    <source>
        <strain evidence="1 2">DSM 29005</strain>
    </source>
</reference>
<keyword evidence="2" id="KW-1185">Reference proteome</keyword>
<dbReference type="EMBL" id="JAUSUD010000033">
    <property type="protein sequence ID" value="MDQ0233209.1"/>
    <property type="molecule type" value="Genomic_DNA"/>
</dbReference>
<name>A0ABT9ZMS3_9BACI</name>
<organism evidence="1 2">
    <name type="scientific">Metabacillus malikii</name>
    <dbReference type="NCBI Taxonomy" id="1504265"/>
    <lineage>
        <taxon>Bacteria</taxon>
        <taxon>Bacillati</taxon>
        <taxon>Bacillota</taxon>
        <taxon>Bacilli</taxon>
        <taxon>Bacillales</taxon>
        <taxon>Bacillaceae</taxon>
        <taxon>Metabacillus</taxon>
    </lineage>
</organism>
<protein>
    <submittedName>
        <fullName evidence="1">Uncharacterized protein</fullName>
    </submittedName>
</protein>